<gene>
    <name evidence="1" type="ORF">VLY81_06345</name>
</gene>
<keyword evidence="2" id="KW-1185">Reference proteome</keyword>
<name>A0ABZ1BTI5_9FIRM</name>
<organism evidence="1 2">
    <name type="scientific">Geochorda subterranea</name>
    <dbReference type="NCBI Taxonomy" id="3109564"/>
    <lineage>
        <taxon>Bacteria</taxon>
        <taxon>Bacillati</taxon>
        <taxon>Bacillota</taxon>
        <taxon>Limnochordia</taxon>
        <taxon>Limnochordales</taxon>
        <taxon>Geochordaceae</taxon>
        <taxon>Geochorda</taxon>
    </lineage>
</organism>
<sequence>MREQVERIVTLAESCPSDVLEQAMQRAIRFEAYGYGILKRLVERLQKAPGSLPQPAQPSAQRRLSLPYRVDVERRDLSYYQEVAR</sequence>
<accession>A0ABZ1BTI5</accession>
<protein>
    <recommendedName>
        <fullName evidence="3">Transposase</fullName>
    </recommendedName>
</protein>
<evidence type="ECO:0008006" key="3">
    <source>
        <dbReference type="Google" id="ProtNLM"/>
    </source>
</evidence>
<dbReference type="Proteomes" id="UP001333102">
    <property type="component" value="Chromosome"/>
</dbReference>
<proteinExistence type="predicted"/>
<dbReference type="EMBL" id="CP141614">
    <property type="protein sequence ID" value="WRP15770.1"/>
    <property type="molecule type" value="Genomic_DNA"/>
</dbReference>
<evidence type="ECO:0000313" key="2">
    <source>
        <dbReference type="Proteomes" id="UP001333102"/>
    </source>
</evidence>
<evidence type="ECO:0000313" key="1">
    <source>
        <dbReference type="EMBL" id="WRP15770.1"/>
    </source>
</evidence>
<dbReference type="RefSeq" id="WP_324670178.1">
    <property type="nucleotide sequence ID" value="NZ_CP141614.1"/>
</dbReference>
<reference evidence="2" key="1">
    <citation type="submission" date="2023-12" db="EMBL/GenBank/DDBJ databases">
        <title>Novel isolates from deep terrestrial aquifers shed light on the physiology and ecology of the class Limnochordia.</title>
        <authorList>
            <person name="Karnachuk O.V."/>
            <person name="Lukina A.P."/>
            <person name="Avakyan M.R."/>
            <person name="Kadnikov V."/>
            <person name="Begmatov S."/>
            <person name="Beletsky A.V."/>
            <person name="Mardanov A.V."/>
            <person name="Ravin N.V."/>
        </authorList>
    </citation>
    <scope>NUCLEOTIDE SEQUENCE [LARGE SCALE GENOMIC DNA]</scope>
    <source>
        <strain evidence="2">LN</strain>
    </source>
</reference>